<sequence>MNAQASKYSQRKAHFTFIWSIENGSALIVSEYLKSPRFIAHSMEKTKWRLMMYKRFYGKSIHLGIQREENHGPDSIEIEFELSILDANGSPLGNSTFQKEFTDTDYECWLCIFHDREQVFFQRRAEFLPNDTFTVRCRMWRLGTGISKSETCFARTRLGLDRRSFVWEIKEFSSLQSEQKRTHCLYPPSSGSPQLILYLFLSEKNGKNYVNIQIDQNSAVRSHYILCKCSLLDSEGRVVHSKEIQNIILMNQPEVYTFQEFFEKDKLLNDESSLLQNDILYLKCEFQIKAEPAWNRIDSYGFSTLEDMERTTSETIGMRIRKPDDTFDACCPFKNAFEDLFENKRLSDVCLRTGARSFPAHKMVLSVRSPVFEAMFTQDMREKTSRIVEIPDLDVDTLSRLLLYIYKDTVEELQWESAMGLFRAADKYQI</sequence>
<dbReference type="Proteomes" id="UP000499080">
    <property type="component" value="Unassembled WGS sequence"/>
</dbReference>
<dbReference type="Pfam" id="PF00651">
    <property type="entry name" value="BTB"/>
    <property type="match status" value="1"/>
</dbReference>
<dbReference type="InterPro" id="IPR002083">
    <property type="entry name" value="MATH/TRAF_dom"/>
</dbReference>
<proteinExistence type="predicted"/>
<protein>
    <submittedName>
        <fullName evidence="3">Speckle-type POZ protein</fullName>
    </submittedName>
</protein>
<dbReference type="SUPFAM" id="SSF54695">
    <property type="entry name" value="POZ domain"/>
    <property type="match status" value="1"/>
</dbReference>
<dbReference type="CDD" id="cd18186">
    <property type="entry name" value="BTB_POZ_ZBTB_KLHL-like"/>
    <property type="match status" value="1"/>
</dbReference>
<dbReference type="Gene3D" id="2.60.210.10">
    <property type="entry name" value="Apoptosis, Tumor Necrosis Factor Receptor Associated Protein 2, Chain A"/>
    <property type="match status" value="2"/>
</dbReference>
<dbReference type="EMBL" id="BGPR01013125">
    <property type="protein sequence ID" value="GBN59355.1"/>
    <property type="molecule type" value="Genomic_DNA"/>
</dbReference>
<evidence type="ECO:0000313" key="4">
    <source>
        <dbReference type="Proteomes" id="UP000499080"/>
    </source>
</evidence>
<feature type="domain" description="MATH" evidence="2">
    <location>
        <begin position="14"/>
        <end position="139"/>
    </location>
</feature>
<dbReference type="Gene3D" id="3.30.710.10">
    <property type="entry name" value="Potassium Channel Kv1.1, Chain A"/>
    <property type="match status" value="1"/>
</dbReference>
<name>A0A4Y2Q5A8_ARAVE</name>
<dbReference type="CDD" id="cd00121">
    <property type="entry name" value="MATH"/>
    <property type="match status" value="1"/>
</dbReference>
<dbReference type="PROSITE" id="PS50097">
    <property type="entry name" value="BTB"/>
    <property type="match status" value="1"/>
</dbReference>
<evidence type="ECO:0000259" key="1">
    <source>
        <dbReference type="PROSITE" id="PS50097"/>
    </source>
</evidence>
<dbReference type="InterPro" id="IPR011333">
    <property type="entry name" value="SKP1/BTB/POZ_sf"/>
</dbReference>
<keyword evidence="4" id="KW-1185">Reference proteome</keyword>
<comment type="caution">
    <text evidence="3">The sequence shown here is derived from an EMBL/GenBank/DDBJ whole genome shotgun (WGS) entry which is preliminary data.</text>
</comment>
<gene>
    <name evidence="3" type="primary">spop_45</name>
    <name evidence="3" type="ORF">AVEN_176243_1</name>
</gene>
<evidence type="ECO:0000313" key="3">
    <source>
        <dbReference type="EMBL" id="GBN59355.1"/>
    </source>
</evidence>
<organism evidence="3 4">
    <name type="scientific">Araneus ventricosus</name>
    <name type="common">Orbweaver spider</name>
    <name type="synonym">Epeira ventricosa</name>
    <dbReference type="NCBI Taxonomy" id="182803"/>
    <lineage>
        <taxon>Eukaryota</taxon>
        <taxon>Metazoa</taxon>
        <taxon>Ecdysozoa</taxon>
        <taxon>Arthropoda</taxon>
        <taxon>Chelicerata</taxon>
        <taxon>Arachnida</taxon>
        <taxon>Araneae</taxon>
        <taxon>Araneomorphae</taxon>
        <taxon>Entelegynae</taxon>
        <taxon>Araneoidea</taxon>
        <taxon>Araneidae</taxon>
        <taxon>Araneus</taxon>
    </lineage>
</organism>
<dbReference type="SUPFAM" id="SSF49599">
    <property type="entry name" value="TRAF domain-like"/>
    <property type="match status" value="2"/>
</dbReference>
<accession>A0A4Y2Q5A8</accession>
<dbReference type="SMART" id="SM00225">
    <property type="entry name" value="BTB"/>
    <property type="match status" value="1"/>
</dbReference>
<feature type="non-terminal residue" evidence="3">
    <location>
        <position position="430"/>
    </location>
</feature>
<dbReference type="PROSITE" id="PS50144">
    <property type="entry name" value="MATH"/>
    <property type="match status" value="1"/>
</dbReference>
<feature type="domain" description="BTB" evidence="1">
    <location>
        <begin position="347"/>
        <end position="414"/>
    </location>
</feature>
<dbReference type="AlphaFoldDB" id="A0A4Y2Q5A8"/>
<evidence type="ECO:0000259" key="2">
    <source>
        <dbReference type="PROSITE" id="PS50144"/>
    </source>
</evidence>
<dbReference type="OrthoDB" id="6359816at2759"/>
<dbReference type="InterPro" id="IPR000210">
    <property type="entry name" value="BTB/POZ_dom"/>
</dbReference>
<dbReference type="InterPro" id="IPR008974">
    <property type="entry name" value="TRAF-like"/>
</dbReference>
<dbReference type="PANTHER" id="PTHR24413">
    <property type="entry name" value="SPECKLE-TYPE POZ PROTEIN"/>
    <property type="match status" value="1"/>
</dbReference>
<dbReference type="GO" id="GO:0030163">
    <property type="term" value="P:protein catabolic process"/>
    <property type="evidence" value="ECO:0007669"/>
    <property type="project" value="UniProtKB-ARBA"/>
</dbReference>
<reference evidence="3 4" key="1">
    <citation type="journal article" date="2019" name="Sci. Rep.">
        <title>Orb-weaving spider Araneus ventricosus genome elucidates the spidroin gene catalogue.</title>
        <authorList>
            <person name="Kono N."/>
            <person name="Nakamura H."/>
            <person name="Ohtoshi R."/>
            <person name="Moran D.A.P."/>
            <person name="Shinohara A."/>
            <person name="Yoshida Y."/>
            <person name="Fujiwara M."/>
            <person name="Mori M."/>
            <person name="Tomita M."/>
            <person name="Arakawa K."/>
        </authorList>
    </citation>
    <scope>NUCLEOTIDE SEQUENCE [LARGE SCALE GENOMIC DNA]</scope>
</reference>